<feature type="compositionally biased region" description="Low complexity" evidence="3">
    <location>
        <begin position="102"/>
        <end position="112"/>
    </location>
</feature>
<evidence type="ECO:0000313" key="5">
    <source>
        <dbReference type="Proteomes" id="UP000807115"/>
    </source>
</evidence>
<proteinExistence type="predicted"/>
<evidence type="ECO:0000256" key="3">
    <source>
        <dbReference type="SAM" id="MobiDB-lite"/>
    </source>
</evidence>
<evidence type="ECO:0000256" key="2">
    <source>
        <dbReference type="ARBA" id="ARBA00023242"/>
    </source>
</evidence>
<reference evidence="4" key="1">
    <citation type="journal article" date="2019" name="BMC Genomics">
        <title>A new reference genome for Sorghum bicolor reveals high levels of sequence similarity between sweet and grain genotypes: implications for the genetics of sugar metabolism.</title>
        <authorList>
            <person name="Cooper E.A."/>
            <person name="Brenton Z.W."/>
            <person name="Flinn B.S."/>
            <person name="Jenkins J."/>
            <person name="Shu S."/>
            <person name="Flowers D."/>
            <person name="Luo F."/>
            <person name="Wang Y."/>
            <person name="Xia P."/>
            <person name="Barry K."/>
            <person name="Daum C."/>
            <person name="Lipzen A."/>
            <person name="Yoshinaga Y."/>
            <person name="Schmutz J."/>
            <person name="Saski C."/>
            <person name="Vermerris W."/>
            <person name="Kresovich S."/>
        </authorList>
    </citation>
    <scope>NUCLEOTIDE SEQUENCE</scope>
</reference>
<dbReference type="AlphaFoldDB" id="A0A921Q6F6"/>
<protein>
    <submittedName>
        <fullName evidence="4">Uncharacterized protein</fullName>
    </submittedName>
</protein>
<dbReference type="PANTHER" id="PTHR33172">
    <property type="entry name" value="OS08G0516900 PROTEIN"/>
    <property type="match status" value="1"/>
</dbReference>
<dbReference type="InterPro" id="IPR051992">
    <property type="entry name" value="OxStress_Response_Reg"/>
</dbReference>
<comment type="caution">
    <text evidence="4">The sequence shown here is derived from an EMBL/GenBank/DDBJ whole genome shotgun (WGS) entry which is preliminary data.</text>
</comment>
<reference evidence="4" key="2">
    <citation type="submission" date="2020-10" db="EMBL/GenBank/DDBJ databases">
        <authorList>
            <person name="Cooper E.A."/>
            <person name="Brenton Z.W."/>
            <person name="Flinn B.S."/>
            <person name="Jenkins J."/>
            <person name="Shu S."/>
            <person name="Flowers D."/>
            <person name="Luo F."/>
            <person name="Wang Y."/>
            <person name="Xia P."/>
            <person name="Barry K."/>
            <person name="Daum C."/>
            <person name="Lipzen A."/>
            <person name="Yoshinaga Y."/>
            <person name="Schmutz J."/>
            <person name="Saski C."/>
            <person name="Vermerris W."/>
            <person name="Kresovich S."/>
        </authorList>
    </citation>
    <scope>NUCLEOTIDE SEQUENCE</scope>
</reference>
<dbReference type="PANTHER" id="PTHR33172:SF90">
    <property type="entry name" value="OS06G0698748 PROTEIN"/>
    <property type="match status" value="1"/>
</dbReference>
<dbReference type="Proteomes" id="UP000807115">
    <property type="component" value="Chromosome 10"/>
</dbReference>
<organism evidence="4 5">
    <name type="scientific">Sorghum bicolor</name>
    <name type="common">Sorghum</name>
    <name type="synonym">Sorghum vulgare</name>
    <dbReference type="NCBI Taxonomy" id="4558"/>
    <lineage>
        <taxon>Eukaryota</taxon>
        <taxon>Viridiplantae</taxon>
        <taxon>Streptophyta</taxon>
        <taxon>Embryophyta</taxon>
        <taxon>Tracheophyta</taxon>
        <taxon>Spermatophyta</taxon>
        <taxon>Magnoliopsida</taxon>
        <taxon>Liliopsida</taxon>
        <taxon>Poales</taxon>
        <taxon>Poaceae</taxon>
        <taxon>PACMAD clade</taxon>
        <taxon>Panicoideae</taxon>
        <taxon>Andropogonodae</taxon>
        <taxon>Andropogoneae</taxon>
        <taxon>Sorghinae</taxon>
        <taxon>Sorghum</taxon>
    </lineage>
</organism>
<keyword evidence="2" id="KW-0539">Nucleus</keyword>
<gene>
    <name evidence="4" type="ORF">BDA96_10G321000</name>
</gene>
<dbReference type="EMBL" id="CM027689">
    <property type="protein sequence ID" value="KAG0515948.1"/>
    <property type="molecule type" value="Genomic_DNA"/>
</dbReference>
<feature type="compositionally biased region" description="Acidic residues" evidence="3">
    <location>
        <begin position="90"/>
        <end position="99"/>
    </location>
</feature>
<evidence type="ECO:0000256" key="1">
    <source>
        <dbReference type="ARBA" id="ARBA00004123"/>
    </source>
</evidence>
<comment type="subcellular location">
    <subcellularLocation>
        <location evidence="1">Nucleus</location>
    </subcellularLocation>
</comment>
<sequence length="220" mass="22231">MSVVAAVGPGAAAAAAAAGGAYGHGQPLCGGGGGGARKRKDVGVVQDQEAGLRGSHVGAAAPRRGAGLFVLETVEEEAEAERLSSIGAVSEDEEEDGEEVNSGGTSSSTTKGAALASMDMDALDDALPIKRGLSNFFSGKSRSFANLQDAASAVTSARDLAKPENPFNKRRRVLRCCSIRRVASTSLTELPPFFLPPTTDPGSTGDDDDGCGAGGRRHSG</sequence>
<evidence type="ECO:0000313" key="4">
    <source>
        <dbReference type="EMBL" id="KAG0515948.1"/>
    </source>
</evidence>
<feature type="region of interest" description="Disordered" evidence="3">
    <location>
        <begin position="81"/>
        <end position="112"/>
    </location>
</feature>
<dbReference type="GO" id="GO:0005634">
    <property type="term" value="C:nucleus"/>
    <property type="evidence" value="ECO:0007669"/>
    <property type="project" value="UniProtKB-SubCell"/>
</dbReference>
<accession>A0A921Q6F6</accession>
<feature type="region of interest" description="Disordered" evidence="3">
    <location>
        <begin position="190"/>
        <end position="220"/>
    </location>
</feature>
<name>A0A921Q6F6_SORBI</name>
<dbReference type="GO" id="GO:0006950">
    <property type="term" value="P:response to stress"/>
    <property type="evidence" value="ECO:0007669"/>
    <property type="project" value="UniProtKB-ARBA"/>
</dbReference>